<feature type="transmembrane region" description="Helical" evidence="1">
    <location>
        <begin position="60"/>
        <end position="82"/>
    </location>
</feature>
<gene>
    <name evidence="2" type="ORF">BEH_23890</name>
</gene>
<proteinExistence type="predicted"/>
<sequence length="364" mass="41352">MLYFILLIILSALMTSFMIMKEIYIKTSTMAIVMALGIITEGALSNYFGSKFFTLGYGKVISIIIFSLWISFFISILTSLFHHKFIEKHYNDPLNRFGMGTWIAGTSISGILLAKHFTDLLFVAKILSLFNSGLWTMYIFVCIKTLLTAQRAQLLKKAHGILLLTTVSTQSIVLLLNTVWIDLPQIFNVCLVIIGILLYCISLFFIAKRYVSRSSTGRVATHWNNTNCILHGALSITGLACITSQAINPEMILFIWALACLMFFLVEGIEIYRMYERIKLYGIRKGILTYDVSQWSRLFTFAMFYTFTSYVDPSSKLQAIVQHTTLLTGIWVILSLCLAELLMLFFSSIAHPKTSQIQRNEQSL</sequence>
<evidence type="ECO:0008006" key="4">
    <source>
        <dbReference type="Google" id="ProtNLM"/>
    </source>
</evidence>
<feature type="transmembrane region" description="Helical" evidence="1">
    <location>
        <begin position="31"/>
        <end position="48"/>
    </location>
</feature>
<protein>
    <recommendedName>
        <fullName evidence="4">Voltage-dependent anion channel</fullName>
    </recommendedName>
</protein>
<dbReference type="OrthoDB" id="2734473at2"/>
<dbReference type="AlphaFoldDB" id="A0A0H4KL96"/>
<keyword evidence="1" id="KW-1133">Transmembrane helix</keyword>
<feature type="transmembrane region" description="Helical" evidence="1">
    <location>
        <begin position="228"/>
        <end position="247"/>
    </location>
</feature>
<feature type="transmembrane region" description="Helical" evidence="1">
    <location>
        <begin position="186"/>
        <end position="207"/>
    </location>
</feature>
<accession>A0A0H4KL96</accession>
<dbReference type="InterPro" id="IPR038665">
    <property type="entry name" value="Voltage-dep_anion_channel_sf"/>
</dbReference>
<feature type="transmembrane region" description="Helical" evidence="1">
    <location>
        <begin position="253"/>
        <end position="275"/>
    </location>
</feature>
<keyword evidence="3" id="KW-1185">Reference proteome</keyword>
<feature type="transmembrane region" description="Helical" evidence="1">
    <location>
        <begin position="161"/>
        <end position="180"/>
    </location>
</feature>
<keyword evidence="1" id="KW-0812">Transmembrane</keyword>
<dbReference type="Gene3D" id="1.50.10.150">
    <property type="entry name" value="Voltage-dependent anion channel"/>
    <property type="match status" value="1"/>
</dbReference>
<evidence type="ECO:0000256" key="1">
    <source>
        <dbReference type="SAM" id="Phobius"/>
    </source>
</evidence>
<reference evidence="3" key="2">
    <citation type="submission" date="2015-06" db="EMBL/GenBank/DDBJ databases">
        <title>Genome Sequence of Bacillus endophyticus and Analysis of its Companion Mechanism in the Ketogulonigenium vulgare-Bacillus strain Consortium.</title>
        <authorList>
            <person name="Jia N."/>
            <person name="Du J."/>
            <person name="Ding M.-Z."/>
            <person name="Gao F."/>
            <person name="Yuan Y.-J."/>
        </authorList>
    </citation>
    <scope>NUCLEOTIDE SEQUENCE [LARGE SCALE GENOMIC DNA]</scope>
    <source>
        <strain evidence="3">Hbe603</strain>
    </source>
</reference>
<dbReference type="RefSeq" id="WP_046218056.1">
    <property type="nucleotide sequence ID" value="NZ_CP011974.1"/>
</dbReference>
<feature type="transmembrane region" description="Helical" evidence="1">
    <location>
        <begin position="328"/>
        <end position="350"/>
    </location>
</feature>
<dbReference type="EMBL" id="CP011974">
    <property type="protein sequence ID" value="AKO94862.1"/>
    <property type="molecule type" value="Genomic_DNA"/>
</dbReference>
<evidence type="ECO:0000313" key="2">
    <source>
        <dbReference type="EMBL" id="AKO94862.1"/>
    </source>
</evidence>
<feature type="transmembrane region" description="Helical" evidence="1">
    <location>
        <begin position="287"/>
        <end position="308"/>
    </location>
</feature>
<organism evidence="2 3">
    <name type="scientific">Priestia filamentosa</name>
    <dbReference type="NCBI Taxonomy" id="1402861"/>
    <lineage>
        <taxon>Bacteria</taxon>
        <taxon>Bacillati</taxon>
        <taxon>Bacillota</taxon>
        <taxon>Bacilli</taxon>
        <taxon>Bacillales</taxon>
        <taxon>Bacillaceae</taxon>
        <taxon>Priestia</taxon>
    </lineage>
</organism>
<dbReference type="PATRIC" id="fig|135735.6.peg.5021"/>
<feature type="transmembrane region" description="Helical" evidence="1">
    <location>
        <begin position="6"/>
        <end position="24"/>
    </location>
</feature>
<dbReference type="KEGG" id="beo:BEH_23890"/>
<reference evidence="2 3" key="1">
    <citation type="journal article" date="2015" name="PLoS ONE">
        <title>Genome Sequence of Bacillus endophyticus and Analysis of Its Companion Mechanism in the Ketogulonigenium vulgare-Bacillus Strain Consortium.</title>
        <authorList>
            <person name="Jia N."/>
            <person name="Du J."/>
            <person name="Ding M.Z."/>
            <person name="Gao F."/>
            <person name="Yuan Y.J."/>
        </authorList>
    </citation>
    <scope>NUCLEOTIDE SEQUENCE [LARGE SCALE GENOMIC DNA]</scope>
    <source>
        <strain evidence="2 3">Hbe603</strain>
    </source>
</reference>
<keyword evidence="1" id="KW-0472">Membrane</keyword>
<evidence type="ECO:0000313" key="3">
    <source>
        <dbReference type="Proteomes" id="UP000036202"/>
    </source>
</evidence>
<feature type="transmembrane region" description="Helical" evidence="1">
    <location>
        <begin position="120"/>
        <end position="141"/>
    </location>
</feature>
<dbReference type="Proteomes" id="UP000036202">
    <property type="component" value="Chromosome"/>
</dbReference>
<name>A0A0H4KL96_9BACI</name>